<accession>A0A093GUP2</accession>
<evidence type="ECO:0008006" key="3">
    <source>
        <dbReference type="Google" id="ProtNLM"/>
    </source>
</evidence>
<dbReference type="AlphaFoldDB" id="A0A093GUP2"/>
<sequence>QYTLDNIRQLSVTQLCGLILSFARLNFQPSASEGFFSM</sequence>
<name>A0A093GUP2_DRYPU</name>
<evidence type="ECO:0000313" key="2">
    <source>
        <dbReference type="Proteomes" id="UP000053875"/>
    </source>
</evidence>
<dbReference type="EMBL" id="KL217141">
    <property type="protein sequence ID" value="KFV74018.1"/>
    <property type="molecule type" value="Genomic_DNA"/>
</dbReference>
<organism evidence="1 2">
    <name type="scientific">Dryobates pubescens</name>
    <name type="common">Downy woodpecker</name>
    <name type="synonym">Picoides pubescens</name>
    <dbReference type="NCBI Taxonomy" id="118200"/>
    <lineage>
        <taxon>Eukaryota</taxon>
        <taxon>Metazoa</taxon>
        <taxon>Chordata</taxon>
        <taxon>Craniata</taxon>
        <taxon>Vertebrata</taxon>
        <taxon>Euteleostomi</taxon>
        <taxon>Archelosauria</taxon>
        <taxon>Archosauria</taxon>
        <taxon>Dinosauria</taxon>
        <taxon>Saurischia</taxon>
        <taxon>Theropoda</taxon>
        <taxon>Coelurosauria</taxon>
        <taxon>Aves</taxon>
        <taxon>Neognathae</taxon>
        <taxon>Neoaves</taxon>
        <taxon>Telluraves</taxon>
        <taxon>Coraciimorphae</taxon>
        <taxon>Piciformes</taxon>
        <taxon>Picidae</taxon>
        <taxon>Dryobates</taxon>
    </lineage>
</organism>
<reference evidence="1 2" key="1">
    <citation type="submission" date="2014-04" db="EMBL/GenBank/DDBJ databases">
        <title>Genome evolution of avian class.</title>
        <authorList>
            <person name="Zhang G."/>
            <person name="Li C."/>
        </authorList>
    </citation>
    <scope>NUCLEOTIDE SEQUENCE [LARGE SCALE GENOMIC DNA]</scope>
    <source>
        <strain evidence="1">BGI_N307</strain>
    </source>
</reference>
<proteinExistence type="predicted"/>
<evidence type="ECO:0000313" key="1">
    <source>
        <dbReference type="EMBL" id="KFV74018.1"/>
    </source>
</evidence>
<feature type="non-terminal residue" evidence="1">
    <location>
        <position position="38"/>
    </location>
</feature>
<feature type="non-terminal residue" evidence="1">
    <location>
        <position position="1"/>
    </location>
</feature>
<gene>
    <name evidence="1" type="ORF">N307_08869</name>
</gene>
<keyword evidence="2" id="KW-1185">Reference proteome</keyword>
<protein>
    <recommendedName>
        <fullName evidence="3">Protein TBRG4</fullName>
    </recommendedName>
</protein>
<dbReference type="Proteomes" id="UP000053875">
    <property type="component" value="Unassembled WGS sequence"/>
</dbReference>